<dbReference type="RefSeq" id="WP_007574732.1">
    <property type="nucleotide sequence ID" value="NZ_AGUD01000192.1"/>
</dbReference>
<dbReference type="GO" id="GO:0004300">
    <property type="term" value="F:enoyl-CoA hydratase activity"/>
    <property type="evidence" value="ECO:0007669"/>
    <property type="project" value="UniProtKB-EC"/>
</dbReference>
<dbReference type="AlphaFoldDB" id="H0E5P9"/>
<name>H0E5P9_9ACTN</name>
<comment type="caution">
    <text evidence="1">The sequence shown here is derived from an EMBL/GenBank/DDBJ whole genome shotgun (WGS) entry which is preliminary data.</text>
</comment>
<dbReference type="InterPro" id="IPR029045">
    <property type="entry name" value="ClpP/crotonase-like_dom_sf"/>
</dbReference>
<evidence type="ECO:0000313" key="1">
    <source>
        <dbReference type="EMBL" id="EHN11012.1"/>
    </source>
</evidence>
<organism evidence="1 2">
    <name type="scientific">Patulibacter medicamentivorans</name>
    <dbReference type="NCBI Taxonomy" id="1097667"/>
    <lineage>
        <taxon>Bacteria</taxon>
        <taxon>Bacillati</taxon>
        <taxon>Actinomycetota</taxon>
        <taxon>Thermoleophilia</taxon>
        <taxon>Solirubrobacterales</taxon>
        <taxon>Patulibacteraceae</taxon>
        <taxon>Patulibacter</taxon>
    </lineage>
</organism>
<reference evidence="1 2" key="1">
    <citation type="journal article" date="2013" name="Biodegradation">
        <title>Quantitative proteomic analysis of ibuprofen-degrading Patulibacter sp. strain I11.</title>
        <authorList>
            <person name="Almeida B."/>
            <person name="Kjeldal H."/>
            <person name="Lolas I."/>
            <person name="Knudsen A.D."/>
            <person name="Carvalho G."/>
            <person name="Nielsen K.L."/>
            <person name="Barreto Crespo M.T."/>
            <person name="Stensballe A."/>
            <person name="Nielsen J.L."/>
        </authorList>
    </citation>
    <scope>NUCLEOTIDE SEQUENCE [LARGE SCALE GENOMIC DNA]</scope>
    <source>
        <strain evidence="1 2">I11</strain>
    </source>
</reference>
<dbReference type="PANTHER" id="PTHR43459:SF1">
    <property type="entry name" value="EG:BACN32G11.4 PROTEIN"/>
    <property type="match status" value="1"/>
</dbReference>
<gene>
    <name evidence="1" type="ORF">PAI11_21460</name>
</gene>
<sequence>MSDEQDVPRARLEVADGVATITLADPAGVNAIDARMADDLRRCVEQAGARRDVGVILTAAEGLSWCVGGAVKTFAELGEGVHDYIRKVGTDVNPLVAAIHRSPKVTIAAVHGPVAGGGIGLMAAHDIVVADPGTTVTVAYRRLGLSPDAGGTYFLARDMGYRRALDLYLSDATLDAAAALEAGIVSRVAGDDALATEVQALALRLAAGPREAHAATKRLLRQTGDALLERQLEDEIRSLADGAASADFAEGLRAFLERRAPRFGGAPTGVGHS</sequence>
<keyword evidence="2" id="KW-1185">Reference proteome</keyword>
<dbReference type="InterPro" id="IPR001753">
    <property type="entry name" value="Enoyl-CoA_hydra/iso"/>
</dbReference>
<proteinExistence type="predicted"/>
<dbReference type="Proteomes" id="UP000005143">
    <property type="component" value="Unassembled WGS sequence"/>
</dbReference>
<accession>H0E5P9</accession>
<protein>
    <submittedName>
        <fullName evidence="1">Enoyl-CoA hydratase</fullName>
        <ecNumber evidence="1">4.2.1.17</ecNumber>
    </submittedName>
</protein>
<dbReference type="CDD" id="cd06558">
    <property type="entry name" value="crotonase-like"/>
    <property type="match status" value="1"/>
</dbReference>
<dbReference type="EC" id="4.2.1.17" evidence="1"/>
<keyword evidence="1" id="KW-0456">Lyase</keyword>
<evidence type="ECO:0000313" key="2">
    <source>
        <dbReference type="Proteomes" id="UP000005143"/>
    </source>
</evidence>
<dbReference type="PANTHER" id="PTHR43459">
    <property type="entry name" value="ENOYL-COA HYDRATASE"/>
    <property type="match status" value="1"/>
</dbReference>
<dbReference type="EMBL" id="AGUD01000192">
    <property type="protein sequence ID" value="EHN11012.1"/>
    <property type="molecule type" value="Genomic_DNA"/>
</dbReference>
<dbReference type="Gene3D" id="3.90.226.10">
    <property type="entry name" value="2-enoyl-CoA Hydratase, Chain A, domain 1"/>
    <property type="match status" value="1"/>
</dbReference>
<dbReference type="Pfam" id="PF00378">
    <property type="entry name" value="ECH_1"/>
    <property type="match status" value="1"/>
</dbReference>
<dbReference type="SUPFAM" id="SSF52096">
    <property type="entry name" value="ClpP/crotonase"/>
    <property type="match status" value="1"/>
</dbReference>